<dbReference type="PANTHER" id="PTHR28259:SF1">
    <property type="entry name" value="FLUORIDE EXPORT PROTEIN 1-RELATED"/>
    <property type="match status" value="1"/>
</dbReference>
<sequence>MSWAPQSTIANAMNQPSQPLLMSPLSAMATNNDRHASPYRHARSPSVDASVAFHSGQGGGHGAAVGPHLMSPLALSAARMRTTSTTTAGRSAGSEPDKESIRSGRSHPFSTTAPMNNNHYLSSHGYVQLSNNTAAPPTEVDLSRAVSIHRNNIGVGSSIAGDWQSVKHLHDDQDDDGANEDVATIAVHHIPISASILLFSLVGVVLRIAVSGGIAMLKSPLQIAAQSMPVADAPWSPFLGSAVMWAALAQLYLPQLLGSFIMGWVVQGRDYLTRIYLPLYMGLATGLCGSLTSFSTVVSISVGPLVSDATAWKVGIHYLSVALLLLTAFSLSHTFFRIGLHLGSIMPGFGFPVAHPSFNYPIALGAPTFFARLSPRDGFTVTLALLLWFLAIGGTAASYVLWGVAEPTSQALLAVSLGPLGALTRYMFGTMFRSPGGTLASNWVAVLIYAGLRAAVKATAASSVDGWAAFVEPIVLGYCGSLSTVSSFISEVDDMEPRKATGYILVSVLPSVVFMVLGLGLPLFLMG</sequence>
<feature type="transmembrane region" description="Helical" evidence="10">
    <location>
        <begin position="502"/>
        <end position="525"/>
    </location>
</feature>
<evidence type="ECO:0000256" key="4">
    <source>
        <dbReference type="ARBA" id="ARBA00022692"/>
    </source>
</evidence>
<feature type="transmembrane region" description="Helical" evidence="10">
    <location>
        <begin position="277"/>
        <end position="303"/>
    </location>
</feature>
<keyword evidence="3" id="KW-1003">Cell membrane</keyword>
<dbReference type="OrthoDB" id="409792at2759"/>
<dbReference type="Proteomes" id="UP000193411">
    <property type="component" value="Unassembled WGS sequence"/>
</dbReference>
<accession>A0A1Y2HST9</accession>
<feature type="transmembrane region" description="Helical" evidence="10">
    <location>
        <begin position="237"/>
        <end position="265"/>
    </location>
</feature>
<proteinExistence type="inferred from homology"/>
<name>A0A1Y2HST9_9FUNG</name>
<comment type="catalytic activity">
    <reaction evidence="8">
        <text>fluoride(in) = fluoride(out)</text>
        <dbReference type="Rhea" id="RHEA:76159"/>
        <dbReference type="ChEBI" id="CHEBI:17051"/>
    </reaction>
    <physiologicalReaction direction="left-to-right" evidence="8">
        <dbReference type="Rhea" id="RHEA:76160"/>
    </physiologicalReaction>
</comment>
<evidence type="ECO:0000313" key="12">
    <source>
        <dbReference type="Proteomes" id="UP000193411"/>
    </source>
</evidence>
<keyword evidence="12" id="KW-1185">Reference proteome</keyword>
<comment type="similarity">
    <text evidence="7">Belongs to the fluoride channel Fluc/FEX (TC 1.A.43) family.</text>
</comment>
<evidence type="ECO:0000256" key="3">
    <source>
        <dbReference type="ARBA" id="ARBA00022475"/>
    </source>
</evidence>
<feature type="transmembrane region" description="Helical" evidence="10">
    <location>
        <begin position="440"/>
        <end position="461"/>
    </location>
</feature>
<keyword evidence="4 10" id="KW-0812">Transmembrane</keyword>
<dbReference type="STRING" id="765915.A0A1Y2HST9"/>
<feature type="region of interest" description="Disordered" evidence="9">
    <location>
        <begin position="78"/>
        <end position="113"/>
    </location>
</feature>
<dbReference type="GO" id="GO:0005886">
    <property type="term" value="C:plasma membrane"/>
    <property type="evidence" value="ECO:0007669"/>
    <property type="project" value="UniProtKB-SubCell"/>
</dbReference>
<evidence type="ECO:0000256" key="10">
    <source>
        <dbReference type="SAM" id="Phobius"/>
    </source>
</evidence>
<comment type="function">
    <text evidence="1">Fluoride channel required for the rapid expulsion of cytoplasmic fluoride.</text>
</comment>
<gene>
    <name evidence="11" type="ORF">BCR44DRAFT_1430598</name>
</gene>
<evidence type="ECO:0000256" key="5">
    <source>
        <dbReference type="ARBA" id="ARBA00022989"/>
    </source>
</evidence>
<feature type="transmembrane region" description="Helical" evidence="10">
    <location>
        <begin position="196"/>
        <end position="217"/>
    </location>
</feature>
<protein>
    <recommendedName>
        <fullName evidence="13">CrcB-like protein-domain-containing protein</fullName>
    </recommendedName>
</protein>
<dbReference type="GO" id="GO:1903425">
    <property type="term" value="F:fluoride transmembrane transporter activity"/>
    <property type="evidence" value="ECO:0007669"/>
    <property type="project" value="TreeGrafter"/>
</dbReference>
<feature type="transmembrane region" description="Helical" evidence="10">
    <location>
        <begin position="467"/>
        <end position="490"/>
    </location>
</feature>
<evidence type="ECO:0000256" key="2">
    <source>
        <dbReference type="ARBA" id="ARBA00004651"/>
    </source>
</evidence>
<keyword evidence="5 10" id="KW-1133">Transmembrane helix</keyword>
<evidence type="ECO:0000256" key="6">
    <source>
        <dbReference type="ARBA" id="ARBA00023136"/>
    </source>
</evidence>
<reference evidence="11 12" key="1">
    <citation type="submission" date="2016-07" db="EMBL/GenBank/DDBJ databases">
        <title>Pervasive Adenine N6-methylation of Active Genes in Fungi.</title>
        <authorList>
            <consortium name="DOE Joint Genome Institute"/>
            <person name="Mondo S.J."/>
            <person name="Dannebaum R.O."/>
            <person name="Kuo R.C."/>
            <person name="Labutti K."/>
            <person name="Haridas S."/>
            <person name="Kuo A."/>
            <person name="Salamov A."/>
            <person name="Ahrendt S.R."/>
            <person name="Lipzen A."/>
            <person name="Sullivan W."/>
            <person name="Andreopoulos W.B."/>
            <person name="Clum A."/>
            <person name="Lindquist E."/>
            <person name="Daum C."/>
            <person name="Ramamoorthy G.K."/>
            <person name="Gryganskyi A."/>
            <person name="Culley D."/>
            <person name="Magnuson J.K."/>
            <person name="James T.Y."/>
            <person name="O'Malley M.A."/>
            <person name="Stajich J.E."/>
            <person name="Spatafora J.W."/>
            <person name="Visel A."/>
            <person name="Grigoriev I.V."/>
        </authorList>
    </citation>
    <scope>NUCLEOTIDE SEQUENCE [LARGE SCALE GENOMIC DNA]</scope>
    <source>
        <strain evidence="11 12">PL171</strain>
    </source>
</reference>
<dbReference type="InterPro" id="IPR003691">
    <property type="entry name" value="FluC"/>
</dbReference>
<comment type="subcellular location">
    <subcellularLocation>
        <location evidence="2">Cell membrane</location>
        <topology evidence="2">Multi-pass membrane protein</topology>
    </subcellularLocation>
</comment>
<keyword evidence="6 10" id="KW-0472">Membrane</keyword>
<evidence type="ECO:0000256" key="8">
    <source>
        <dbReference type="ARBA" id="ARBA00035585"/>
    </source>
</evidence>
<evidence type="ECO:0008006" key="13">
    <source>
        <dbReference type="Google" id="ProtNLM"/>
    </source>
</evidence>
<dbReference type="PANTHER" id="PTHR28259">
    <property type="entry name" value="FLUORIDE EXPORT PROTEIN 1-RELATED"/>
    <property type="match status" value="1"/>
</dbReference>
<feature type="transmembrane region" description="Helical" evidence="10">
    <location>
        <begin position="379"/>
        <end position="402"/>
    </location>
</feature>
<organism evidence="11 12">
    <name type="scientific">Catenaria anguillulae PL171</name>
    <dbReference type="NCBI Taxonomy" id="765915"/>
    <lineage>
        <taxon>Eukaryota</taxon>
        <taxon>Fungi</taxon>
        <taxon>Fungi incertae sedis</taxon>
        <taxon>Blastocladiomycota</taxon>
        <taxon>Blastocladiomycetes</taxon>
        <taxon>Blastocladiales</taxon>
        <taxon>Catenariaceae</taxon>
        <taxon>Catenaria</taxon>
    </lineage>
</organism>
<feature type="transmembrane region" description="Helical" evidence="10">
    <location>
        <begin position="315"/>
        <end position="336"/>
    </location>
</feature>
<dbReference type="EMBL" id="MCFL01000012">
    <property type="protein sequence ID" value="ORZ37645.1"/>
    <property type="molecule type" value="Genomic_DNA"/>
</dbReference>
<evidence type="ECO:0000313" key="11">
    <source>
        <dbReference type="EMBL" id="ORZ37645.1"/>
    </source>
</evidence>
<dbReference type="Pfam" id="PF02537">
    <property type="entry name" value="CRCB"/>
    <property type="match status" value="1"/>
</dbReference>
<feature type="compositionally biased region" description="Low complexity" evidence="9">
    <location>
        <begin position="78"/>
        <end position="94"/>
    </location>
</feature>
<dbReference type="AlphaFoldDB" id="A0A1Y2HST9"/>
<evidence type="ECO:0000256" key="9">
    <source>
        <dbReference type="SAM" id="MobiDB-lite"/>
    </source>
</evidence>
<comment type="caution">
    <text evidence="11">The sequence shown here is derived from an EMBL/GenBank/DDBJ whole genome shotgun (WGS) entry which is preliminary data.</text>
</comment>
<evidence type="ECO:0000256" key="1">
    <source>
        <dbReference type="ARBA" id="ARBA00002598"/>
    </source>
</evidence>
<evidence type="ECO:0000256" key="7">
    <source>
        <dbReference type="ARBA" id="ARBA00035120"/>
    </source>
</evidence>